<reference evidence="1 2" key="1">
    <citation type="submission" date="2015-01" db="EMBL/GenBank/DDBJ databases">
        <title>Evolution of Trichinella species and genotypes.</title>
        <authorList>
            <person name="Korhonen P.K."/>
            <person name="Edoardo P."/>
            <person name="Giuseppe L.R."/>
            <person name="Gasser R.B."/>
        </authorList>
    </citation>
    <scope>NUCLEOTIDE SEQUENCE [LARGE SCALE GENOMIC DNA]</scope>
    <source>
        <strain evidence="1">ISS1980</strain>
    </source>
</reference>
<dbReference type="AlphaFoldDB" id="A0A0V1MP61"/>
<keyword evidence="2" id="KW-1185">Reference proteome</keyword>
<name>A0A0V1MP61_9BILA</name>
<organism evidence="1 2">
    <name type="scientific">Trichinella papuae</name>
    <dbReference type="NCBI Taxonomy" id="268474"/>
    <lineage>
        <taxon>Eukaryota</taxon>
        <taxon>Metazoa</taxon>
        <taxon>Ecdysozoa</taxon>
        <taxon>Nematoda</taxon>
        <taxon>Enoplea</taxon>
        <taxon>Dorylaimia</taxon>
        <taxon>Trichinellida</taxon>
        <taxon>Trichinellidae</taxon>
        <taxon>Trichinella</taxon>
    </lineage>
</organism>
<dbReference type="EMBL" id="JYDO01000061">
    <property type="protein sequence ID" value="KRZ73563.1"/>
    <property type="molecule type" value="Genomic_DNA"/>
</dbReference>
<comment type="caution">
    <text evidence="1">The sequence shown here is derived from an EMBL/GenBank/DDBJ whole genome shotgun (WGS) entry which is preliminary data.</text>
</comment>
<evidence type="ECO:0000313" key="1">
    <source>
        <dbReference type="EMBL" id="KRZ73563.1"/>
    </source>
</evidence>
<protein>
    <submittedName>
        <fullName evidence="1">Uncharacterized protein</fullName>
    </submittedName>
</protein>
<proteinExistence type="predicted"/>
<feature type="non-terminal residue" evidence="1">
    <location>
        <position position="1"/>
    </location>
</feature>
<accession>A0A0V1MP61</accession>
<evidence type="ECO:0000313" key="2">
    <source>
        <dbReference type="Proteomes" id="UP000054843"/>
    </source>
</evidence>
<sequence>LYLTAAVVINVGKVKNAVRIVLQNQMTTSERFHS</sequence>
<dbReference type="Proteomes" id="UP000054843">
    <property type="component" value="Unassembled WGS sequence"/>
</dbReference>
<gene>
    <name evidence="1" type="ORF">T10_2484</name>
</gene>